<dbReference type="SUPFAM" id="SSF51735">
    <property type="entry name" value="NAD(P)-binding Rossmann-fold domains"/>
    <property type="match status" value="1"/>
</dbReference>
<proteinExistence type="predicted"/>
<organism evidence="4 5">
    <name type="scientific">Methanobrevibacter millerae</name>
    <dbReference type="NCBI Taxonomy" id="230361"/>
    <lineage>
        <taxon>Archaea</taxon>
        <taxon>Methanobacteriati</taxon>
        <taxon>Methanobacteriota</taxon>
        <taxon>Methanomada group</taxon>
        <taxon>Methanobacteria</taxon>
        <taxon>Methanobacteriales</taxon>
        <taxon>Methanobacteriaceae</taxon>
        <taxon>Methanobrevibacter</taxon>
    </lineage>
</organism>
<dbReference type="PROSITE" id="PS51201">
    <property type="entry name" value="RCK_N"/>
    <property type="match status" value="1"/>
</dbReference>
<accession>A0A8T3VEC1</accession>
<dbReference type="Gene3D" id="1.10.287.70">
    <property type="match status" value="1"/>
</dbReference>
<keyword evidence="2" id="KW-1133">Transmembrane helix</keyword>
<dbReference type="GO" id="GO:0006813">
    <property type="term" value="P:potassium ion transport"/>
    <property type="evidence" value="ECO:0007669"/>
    <property type="project" value="InterPro"/>
</dbReference>
<dbReference type="InterPro" id="IPR036291">
    <property type="entry name" value="NAD(P)-bd_dom_sf"/>
</dbReference>
<dbReference type="PANTHER" id="PTHR43833:SF9">
    <property type="entry name" value="POTASSIUM CHANNEL PROTEIN YUGO-RELATED"/>
    <property type="match status" value="1"/>
</dbReference>
<dbReference type="Pfam" id="PF02254">
    <property type="entry name" value="TrkA_N"/>
    <property type="match status" value="1"/>
</dbReference>
<name>A0A8T3VEC1_9EURY</name>
<evidence type="ECO:0000256" key="2">
    <source>
        <dbReference type="SAM" id="Phobius"/>
    </source>
</evidence>
<sequence>MRKITFKLLSNLSTRYITNGIILIIILFTYGIIGSYFIMDLNLIDSIYYTVITMATVGYGDYIPTTGIQKLFATTLALSGVALLAYVFNVILSNFQEKIGIFSKGAKKMRTIQNMDTYYILCGYGRVGKVVYNELNQRHQNVVIFEKNEELCENFEESTSSIILNKDATEDDLISKLAGKKCKSVIISTGDDVTNLFIVLTIRETNPDAWIVSRVSKSENFTRLRKAGADKLVSPEIIGGKDLYLESAKPHLLRLTVQHTPEEIFDEFEIIAKHECTLENIDYHIPGIETPLSRDIKTMDLEDGKRYQNFLKNNEEAMESLTNLYNSVNNIHSHLISGPNRNTLNELVKSLEKQETIIGKNLTDKEIAKITKKEIKRE</sequence>
<dbReference type="Pfam" id="PF07885">
    <property type="entry name" value="Ion_trans_2"/>
    <property type="match status" value="1"/>
</dbReference>
<reference evidence="4" key="1">
    <citation type="submission" date="2019-04" db="EMBL/GenBank/DDBJ databases">
        <title>Evolution of Biomass-Degrading Anaerobic Consortia Revealed by Metagenomics.</title>
        <authorList>
            <person name="Peng X."/>
        </authorList>
    </citation>
    <scope>NUCLEOTIDE SEQUENCE</scope>
    <source>
        <strain evidence="4">SIG12</strain>
    </source>
</reference>
<feature type="transmembrane region" description="Helical" evidence="2">
    <location>
        <begin position="71"/>
        <end position="92"/>
    </location>
</feature>
<evidence type="ECO:0000256" key="1">
    <source>
        <dbReference type="ARBA" id="ARBA00004651"/>
    </source>
</evidence>
<dbReference type="SUPFAM" id="SSF75500">
    <property type="entry name" value="Putative transcriptional regulator TM1602, C-terminal domain"/>
    <property type="match status" value="1"/>
</dbReference>
<evidence type="ECO:0000259" key="3">
    <source>
        <dbReference type="PROSITE" id="PS51201"/>
    </source>
</evidence>
<dbReference type="Pfam" id="PF02829">
    <property type="entry name" value="3H"/>
    <property type="match status" value="1"/>
</dbReference>
<keyword evidence="2" id="KW-0472">Membrane</keyword>
<dbReference type="AlphaFoldDB" id="A0A8T3VEC1"/>
<dbReference type="InterPro" id="IPR003148">
    <property type="entry name" value="RCK_N"/>
</dbReference>
<dbReference type="SUPFAM" id="SSF81324">
    <property type="entry name" value="Voltage-gated potassium channels"/>
    <property type="match status" value="1"/>
</dbReference>
<dbReference type="InterPro" id="IPR035922">
    <property type="entry name" value="3H_dom_sf"/>
</dbReference>
<gene>
    <name evidence="4" type="ORF">E7Z73_07275</name>
</gene>
<keyword evidence="2" id="KW-0812">Transmembrane</keyword>
<comment type="subcellular location">
    <subcellularLocation>
        <location evidence="1">Cell membrane</location>
        <topology evidence="1">Multi-pass membrane protein</topology>
    </subcellularLocation>
</comment>
<dbReference type="PRINTS" id="PR00169">
    <property type="entry name" value="KCHANNEL"/>
</dbReference>
<dbReference type="Gene3D" id="3.30.1340.20">
    <property type="entry name" value="3H domain"/>
    <property type="match status" value="1"/>
</dbReference>
<evidence type="ECO:0000313" key="5">
    <source>
        <dbReference type="Proteomes" id="UP000762703"/>
    </source>
</evidence>
<comment type="caution">
    <text evidence="4">The sequence shown here is derived from an EMBL/GenBank/DDBJ whole genome shotgun (WGS) entry which is preliminary data.</text>
</comment>
<dbReference type="InterPro" id="IPR004173">
    <property type="entry name" value="3H_domain"/>
</dbReference>
<feature type="domain" description="RCK N-terminal" evidence="3">
    <location>
        <begin position="116"/>
        <end position="233"/>
    </location>
</feature>
<dbReference type="EMBL" id="SUTE01000055">
    <property type="protein sequence ID" value="MBE6505522.1"/>
    <property type="molecule type" value="Genomic_DNA"/>
</dbReference>
<feature type="transmembrane region" description="Helical" evidence="2">
    <location>
        <begin position="21"/>
        <end position="39"/>
    </location>
</feature>
<dbReference type="Proteomes" id="UP000762703">
    <property type="component" value="Unassembled WGS sequence"/>
</dbReference>
<dbReference type="GO" id="GO:0005886">
    <property type="term" value="C:plasma membrane"/>
    <property type="evidence" value="ECO:0007669"/>
    <property type="project" value="UniProtKB-SubCell"/>
</dbReference>
<dbReference type="Gene3D" id="3.40.50.720">
    <property type="entry name" value="NAD(P)-binding Rossmann-like Domain"/>
    <property type="match status" value="1"/>
</dbReference>
<protein>
    <recommendedName>
        <fullName evidence="3">RCK N-terminal domain-containing protein</fullName>
    </recommendedName>
</protein>
<dbReference type="InterPro" id="IPR013099">
    <property type="entry name" value="K_chnl_dom"/>
</dbReference>
<dbReference type="PANTHER" id="PTHR43833">
    <property type="entry name" value="POTASSIUM CHANNEL PROTEIN 2-RELATED-RELATED"/>
    <property type="match status" value="1"/>
</dbReference>
<dbReference type="GO" id="GO:0036094">
    <property type="term" value="F:small molecule binding"/>
    <property type="evidence" value="ECO:0007669"/>
    <property type="project" value="InterPro"/>
</dbReference>
<dbReference type="InterPro" id="IPR050721">
    <property type="entry name" value="Trk_Ktr_HKT_K-transport"/>
</dbReference>
<evidence type="ECO:0000313" key="4">
    <source>
        <dbReference type="EMBL" id="MBE6505522.1"/>
    </source>
</evidence>
<dbReference type="RefSeq" id="WP_303737175.1">
    <property type="nucleotide sequence ID" value="NZ_SUTE01000055.1"/>
</dbReference>